<keyword evidence="1" id="KW-0645">Protease</keyword>
<dbReference type="SUPFAM" id="SSF55486">
    <property type="entry name" value="Metalloproteases ('zincins'), catalytic domain"/>
    <property type="match status" value="1"/>
</dbReference>
<dbReference type="GO" id="GO:0006508">
    <property type="term" value="P:proteolysis"/>
    <property type="evidence" value="ECO:0007669"/>
    <property type="project" value="InterPro"/>
</dbReference>
<keyword evidence="1" id="KW-0121">Carboxypeptidase</keyword>
<organism evidence="1 2">
    <name type="scientific">Nannochloropsis gaditana</name>
    <dbReference type="NCBI Taxonomy" id="72520"/>
    <lineage>
        <taxon>Eukaryota</taxon>
        <taxon>Sar</taxon>
        <taxon>Stramenopiles</taxon>
        <taxon>Ochrophyta</taxon>
        <taxon>Eustigmatophyceae</taxon>
        <taxon>Eustigmatales</taxon>
        <taxon>Monodopsidaceae</taxon>
        <taxon>Nannochloropsis</taxon>
    </lineage>
</organism>
<dbReference type="PRINTS" id="PR00998">
    <property type="entry name" value="CRBOXYPTASET"/>
</dbReference>
<dbReference type="Pfam" id="PF02074">
    <property type="entry name" value="Peptidase_M32"/>
    <property type="match status" value="1"/>
</dbReference>
<evidence type="ECO:0000313" key="2">
    <source>
        <dbReference type="Proteomes" id="UP000019335"/>
    </source>
</evidence>
<reference evidence="1 2" key="1">
    <citation type="journal article" date="2014" name="Mol. Plant">
        <title>Chromosome Scale Genome Assembly and Transcriptome Profiling of Nannochloropsis gaditana in Nitrogen Depletion.</title>
        <authorList>
            <person name="Corteggiani Carpinelli E."/>
            <person name="Telatin A."/>
            <person name="Vitulo N."/>
            <person name="Forcato C."/>
            <person name="D'Angelo M."/>
            <person name="Schiavon R."/>
            <person name="Vezzi A."/>
            <person name="Giacometti G.M."/>
            <person name="Morosinotto T."/>
            <person name="Valle G."/>
        </authorList>
    </citation>
    <scope>NUCLEOTIDE SEQUENCE [LARGE SCALE GENOMIC DNA]</scope>
    <source>
        <strain evidence="1 2">B-31</strain>
    </source>
</reference>
<dbReference type="PANTHER" id="PTHR34217:SF1">
    <property type="entry name" value="CARBOXYPEPTIDASE 1"/>
    <property type="match status" value="1"/>
</dbReference>
<comment type="caution">
    <text evidence="1">The sequence shown here is derived from an EMBL/GenBank/DDBJ whole genome shotgun (WGS) entry which is preliminary data.</text>
</comment>
<name>W7TQ85_9STRA</name>
<dbReference type="PANTHER" id="PTHR34217">
    <property type="entry name" value="METAL-DEPENDENT CARBOXYPEPTIDASE"/>
    <property type="match status" value="1"/>
</dbReference>
<evidence type="ECO:0000313" key="1">
    <source>
        <dbReference type="EMBL" id="EWM22541.1"/>
    </source>
</evidence>
<dbReference type="Proteomes" id="UP000019335">
    <property type="component" value="Unassembled WGS sequence"/>
</dbReference>
<dbReference type="OrthoDB" id="10249837at2759"/>
<keyword evidence="2" id="KW-1185">Reference proteome</keyword>
<dbReference type="PROSITE" id="PS52034">
    <property type="entry name" value="PEPTIDASE_M32"/>
    <property type="match status" value="1"/>
</dbReference>
<accession>W7TQ85</accession>
<proteinExistence type="predicted"/>
<protein>
    <submittedName>
        <fullName evidence="1">Carboxypeptidase taq</fullName>
    </submittedName>
</protein>
<gene>
    <name evidence="1" type="ORF">Naga_100859g1</name>
</gene>
<dbReference type="CDD" id="cd06460">
    <property type="entry name" value="M32_Taq"/>
    <property type="match status" value="1"/>
</dbReference>
<dbReference type="AlphaFoldDB" id="W7TQ85"/>
<keyword evidence="1" id="KW-0378">Hydrolase</keyword>
<sequence>MELLSSHKRSRCLSCVSVSLVVVGLFCRESTMACAFLHRLVASVPTISTTIAGPAATTACNFGRGKNVRMFASAAGTVASPAVTAQEALSKYEELAKNLREIDALEGISGLLGWDEQTMLPSGSAPARAFHKAALAGVLHEKKTNPSLDVLLPVLASPNVLELLPSPEARANVRLAHKEWELQKKKSKEMTAREAALEGRGYAAWVTAREKDDFHHGFLPVLQDIVALKKEVATATRPGWDTYDANLDLFEPGMTVRRLTEIFGALKTELVPLLQQIMASSRYQTQDKDRPPAFQGGPQWDVNIQAQLSREVSEALGFDYTLGRIDTSVHPFTGGSHPTDVRITTRYSQEKWLEGISGTVHEVGHGLYEQGRNPEQRDLPASRALSMGVHESQSLIWERMVFQSRAFWEYATPVFSRHFPHTQGLSPEDFYRYVNRVQPDLIRVEADEVTYPLHIILRFEMEQALLDGSLAPADLPHAWNAKMKSLLNVEVVKSGEGREGGREGGNAKGCLQDVHWAVGALGYFPSYTLGAMMAAQLWVSAERAIPSLSAEIGRGNFQKLREWLRREVHVRGSVCTSMDELLRTVTGEPLNPEYFVMYLKRKYGELYSLEEGGKEEL</sequence>
<dbReference type="EMBL" id="AZIL01002166">
    <property type="protein sequence ID" value="EWM22541.1"/>
    <property type="molecule type" value="Genomic_DNA"/>
</dbReference>
<dbReference type="Gene3D" id="1.10.1370.30">
    <property type="match status" value="1"/>
</dbReference>
<dbReference type="GO" id="GO:0004181">
    <property type="term" value="F:metallocarboxypeptidase activity"/>
    <property type="evidence" value="ECO:0007669"/>
    <property type="project" value="InterPro"/>
</dbReference>
<dbReference type="InterPro" id="IPR001333">
    <property type="entry name" value="Peptidase_M32_Taq"/>
</dbReference>